<dbReference type="SUPFAM" id="SSF46689">
    <property type="entry name" value="Homeodomain-like"/>
    <property type="match status" value="1"/>
</dbReference>
<dbReference type="Pfam" id="PF13377">
    <property type="entry name" value="Peripla_BP_3"/>
    <property type="match status" value="1"/>
</dbReference>
<dbReference type="PANTHER" id="PTHR30146">
    <property type="entry name" value="LACI-RELATED TRANSCRIPTIONAL REPRESSOR"/>
    <property type="match status" value="1"/>
</dbReference>
<keyword evidence="6" id="KW-1185">Reference proteome</keyword>
<dbReference type="Gene3D" id="3.40.50.2300">
    <property type="match status" value="2"/>
</dbReference>
<dbReference type="RefSeq" id="WP_068769706.1">
    <property type="nucleotide sequence ID" value="NZ_CP109796.1"/>
</dbReference>
<dbReference type="EMBL" id="LRRQ01000055">
    <property type="protein sequence ID" value="OAM90543.1"/>
    <property type="molecule type" value="Genomic_DNA"/>
</dbReference>
<organism evidence="5 6">
    <name type="scientific">Termitidicoccus mucosus</name>
    <dbReference type="NCBI Taxonomy" id="1184151"/>
    <lineage>
        <taxon>Bacteria</taxon>
        <taxon>Pseudomonadati</taxon>
        <taxon>Verrucomicrobiota</taxon>
        <taxon>Opitutia</taxon>
        <taxon>Opitutales</taxon>
        <taxon>Opitutaceae</taxon>
        <taxon>Termitidicoccus</taxon>
    </lineage>
</organism>
<protein>
    <recommendedName>
        <fullName evidence="4">HTH araC/xylS-type domain-containing protein</fullName>
    </recommendedName>
</protein>
<sequence length="393" mass="43938">MRKNARQSPFHMHLLNLETGWEYSRNIILGARHYAFTTGRIKLSNSPLKRGTDLAAMVREQHIDGMIALVREKAVERKLLRLPVPCVNISNVMPSTRLPLVTQDDEAVGRLAAEHLLACGCTTFACWGQRNARFSQERIKGFRHTLHGRMPWAKCVVGEGPALLAEEGAPLIARMRAWLGKLPRQLGIFGVLDPFALHLIRAAQEIGRNVPEDIAIIGAGDDEFWVDFENVPLSSVKLPSRQIGFEAAALLHKWMDGRKVAALPGELHLPVTAVSARRSTDVLFVEDEAVARAVAFIREHASENVYVEDVVRASGISRSGLKVRFKQALGRSILSEIQRVRIARVQYFLRTTDMKLTAIAEACDFPSSPRLNVLFRQATGQTPGEYRAMFRHE</sequence>
<evidence type="ECO:0000256" key="1">
    <source>
        <dbReference type="ARBA" id="ARBA00023015"/>
    </source>
</evidence>
<reference evidence="5 6" key="1">
    <citation type="submission" date="2016-01" db="EMBL/GenBank/DDBJ databases">
        <title>High potential of lignocellulose degradation of a new Verrucomicrobia species.</title>
        <authorList>
            <person name="Wang Y."/>
            <person name="Shi Y."/>
            <person name="Qiu Z."/>
            <person name="Liu S."/>
            <person name="Yang H."/>
        </authorList>
    </citation>
    <scope>NUCLEOTIDE SEQUENCE [LARGE SCALE GENOMIC DNA]</scope>
    <source>
        <strain evidence="5 6">TSB47</strain>
    </source>
</reference>
<dbReference type="SUPFAM" id="SSF53822">
    <property type="entry name" value="Periplasmic binding protein-like I"/>
    <property type="match status" value="1"/>
</dbReference>
<dbReference type="PANTHER" id="PTHR30146:SF24">
    <property type="entry name" value="XYLOSE OPERON REGULATORY PROTEIN"/>
    <property type="match status" value="1"/>
</dbReference>
<evidence type="ECO:0000256" key="3">
    <source>
        <dbReference type="ARBA" id="ARBA00023163"/>
    </source>
</evidence>
<dbReference type="Pfam" id="PF12833">
    <property type="entry name" value="HTH_18"/>
    <property type="match status" value="1"/>
</dbReference>
<evidence type="ECO:0000256" key="2">
    <source>
        <dbReference type="ARBA" id="ARBA00023125"/>
    </source>
</evidence>
<dbReference type="AlphaFoldDB" id="A0A178IKY8"/>
<keyword evidence="1" id="KW-0805">Transcription regulation</keyword>
<accession>A0A178IKY8</accession>
<keyword evidence="2" id="KW-0238">DNA-binding</keyword>
<comment type="caution">
    <text evidence="5">The sequence shown here is derived from an EMBL/GenBank/DDBJ whole genome shotgun (WGS) entry which is preliminary data.</text>
</comment>
<gene>
    <name evidence="5" type="ORF">AW736_00470</name>
</gene>
<dbReference type="GO" id="GO:0000976">
    <property type="term" value="F:transcription cis-regulatory region binding"/>
    <property type="evidence" value="ECO:0007669"/>
    <property type="project" value="TreeGrafter"/>
</dbReference>
<evidence type="ECO:0000313" key="6">
    <source>
        <dbReference type="Proteomes" id="UP000078486"/>
    </source>
</evidence>
<keyword evidence="3" id="KW-0804">Transcription</keyword>
<dbReference type="InterPro" id="IPR028082">
    <property type="entry name" value="Peripla_BP_I"/>
</dbReference>
<dbReference type="InterPro" id="IPR009057">
    <property type="entry name" value="Homeodomain-like_sf"/>
</dbReference>
<dbReference type="Gene3D" id="1.10.10.60">
    <property type="entry name" value="Homeodomain-like"/>
    <property type="match status" value="1"/>
</dbReference>
<name>A0A178IKY8_9BACT</name>
<evidence type="ECO:0000313" key="5">
    <source>
        <dbReference type="EMBL" id="OAM90543.1"/>
    </source>
</evidence>
<dbReference type="PROSITE" id="PS01124">
    <property type="entry name" value="HTH_ARAC_FAMILY_2"/>
    <property type="match status" value="1"/>
</dbReference>
<dbReference type="Proteomes" id="UP000078486">
    <property type="component" value="Unassembled WGS sequence"/>
</dbReference>
<dbReference type="InterPro" id="IPR046335">
    <property type="entry name" value="LacI/GalR-like_sensor"/>
</dbReference>
<proteinExistence type="predicted"/>
<dbReference type="InterPro" id="IPR018060">
    <property type="entry name" value="HTH_AraC"/>
</dbReference>
<evidence type="ECO:0000259" key="4">
    <source>
        <dbReference type="PROSITE" id="PS01124"/>
    </source>
</evidence>
<dbReference type="GO" id="GO:0003700">
    <property type="term" value="F:DNA-binding transcription factor activity"/>
    <property type="evidence" value="ECO:0007669"/>
    <property type="project" value="InterPro"/>
</dbReference>
<dbReference type="SMART" id="SM00342">
    <property type="entry name" value="HTH_ARAC"/>
    <property type="match status" value="1"/>
</dbReference>
<dbReference type="STRING" id="1184151.AW736_00470"/>
<feature type="domain" description="HTH araC/xylS-type" evidence="4">
    <location>
        <begin position="291"/>
        <end position="389"/>
    </location>
</feature>